<dbReference type="AlphaFoldDB" id="A0A1S8X1D7"/>
<reference evidence="1 2" key="1">
    <citation type="submission" date="2015-03" db="EMBL/GenBank/DDBJ databases">
        <title>Draft genome of the nematode, Opisthorchis viverrini.</title>
        <authorList>
            <person name="Mitreva M."/>
        </authorList>
    </citation>
    <scope>NUCLEOTIDE SEQUENCE [LARGE SCALE GENOMIC DNA]</scope>
    <source>
        <strain evidence="1">Khon Kaen</strain>
    </source>
</reference>
<protein>
    <recommendedName>
        <fullName evidence="3">MAM domain-containing protein</fullName>
    </recommendedName>
</protein>
<accession>A0A1S8X1D7</accession>
<sequence>MCGWNNDLNSWNYRWTLAREPSAAASSPRLYPSSVNESYCCFSVKQTEMALNSPVMTDDYSAWLVTPRPARVQLPQTMDSESVLQSRLWSPAIPGTMQLKCLAFSFHIKLGRAIKEKLPVDPIHVCSFQSDTCGWTNDPNSWKHRWELDRLSVDDDQALCLSSVSKFSSGPISMASPWDFASDEMEANRPAHSGPIQARLWSPPIQKRHKLGCLTVLYQIHGSPATAIVDGTQKPDASLDRLGLALLRRQEGFTVNVSFLFSEITPIHVCTFASDTCGWTNDQNSWKHRWELDPISFGKNQALCLSSVSQVPTSVALPWAVSADEAVLDALHHSSPIQGHLWSPPIQKRHKLGCFAFLYRIDSKSHIVSGIQGTEQSDPLPGLAVLSRQEGFQADVHPSPDPDKVVDSLCDLVRITTRIVLLASSSSHKRRMSTSSARDPYVCTFDKDTCGWSNDPNNWKYLWSLTLVTGTSQVPHRALCLSASATGVRGAVSQGLTPWGRVIETREHKPDLDSELSQVRLWSPYVTQDDNLECLKLLYRIESGSLKSSSSMHPTGPSLALLKRHKGMSTSFLLPHLVVSMSVSVNCQPNALPASQCEWTADPNDWGHYRWRMEQVNVIEGQSQTADRLDQRFLCLHRPQTLQITGPLVSRMWSPSIGTGHPSSSEPVHVLENEAEIPQCLTLLYRVFPGSAGVPDSSTSPTPQLSILRRQLPCSWTVDQNDWGGVNWERQTLFGERLGSQPEIVVCLKSQNELLGHTESLVSRLWSPPIRSLSTDVKSTSAESTSPQCLQFSYQLHFGESVTSLPEKEPSLSLLRRQRGFMEVYSKGWALFLLGWTVYPNLQFSLANFVLDYWDNVVFILAQTMKMDPSFPDVLVIHRPLDCNFTDSFCRWSNDQNNWPINWELRAVDRKISIGNELCLKVPSVPQKADLSARLFGPLLSAPDNTRCLRLAYVVHPHPSSLSGLDRAGPKLALMRRQMG</sequence>
<dbReference type="Proteomes" id="UP000243686">
    <property type="component" value="Unassembled WGS sequence"/>
</dbReference>
<evidence type="ECO:0000313" key="1">
    <source>
        <dbReference type="EMBL" id="OON20520.1"/>
    </source>
</evidence>
<proteinExistence type="predicted"/>
<evidence type="ECO:0008006" key="3">
    <source>
        <dbReference type="Google" id="ProtNLM"/>
    </source>
</evidence>
<keyword evidence="2" id="KW-1185">Reference proteome</keyword>
<dbReference type="EMBL" id="KV892592">
    <property type="protein sequence ID" value="OON20520.1"/>
    <property type="molecule type" value="Genomic_DNA"/>
</dbReference>
<name>A0A1S8X1D7_OPIVI</name>
<organism evidence="1 2">
    <name type="scientific">Opisthorchis viverrini</name>
    <name type="common">Southeast Asian liver fluke</name>
    <dbReference type="NCBI Taxonomy" id="6198"/>
    <lineage>
        <taxon>Eukaryota</taxon>
        <taxon>Metazoa</taxon>
        <taxon>Spiralia</taxon>
        <taxon>Lophotrochozoa</taxon>
        <taxon>Platyhelminthes</taxon>
        <taxon>Trematoda</taxon>
        <taxon>Digenea</taxon>
        <taxon>Opisthorchiida</taxon>
        <taxon>Opisthorchiata</taxon>
        <taxon>Opisthorchiidae</taxon>
        <taxon>Opisthorchis</taxon>
    </lineage>
</organism>
<gene>
    <name evidence="1" type="ORF">X801_03596</name>
</gene>
<evidence type="ECO:0000313" key="2">
    <source>
        <dbReference type="Proteomes" id="UP000243686"/>
    </source>
</evidence>
<dbReference type="Gene3D" id="2.60.120.200">
    <property type="match status" value="3"/>
</dbReference>